<dbReference type="SUPFAM" id="SSF53613">
    <property type="entry name" value="Ribokinase-like"/>
    <property type="match status" value="1"/>
</dbReference>
<dbReference type="Pfam" id="PF02110">
    <property type="entry name" value="HK"/>
    <property type="match status" value="1"/>
</dbReference>
<keyword evidence="9 11" id="KW-0460">Magnesium</keyword>
<comment type="pathway">
    <text evidence="3 11">Cofactor biosynthesis; thiamine diphosphate biosynthesis; 4-methyl-5-(2-phosphoethyl)-thiazole from 5-(2-hydroxyethyl)-4-methylthiazole: step 1/1.</text>
</comment>
<dbReference type="NCBIfam" id="NF006830">
    <property type="entry name" value="PRK09355.1"/>
    <property type="match status" value="1"/>
</dbReference>
<dbReference type="GO" id="GO:0004417">
    <property type="term" value="F:hydroxyethylthiazole kinase activity"/>
    <property type="evidence" value="ECO:0007669"/>
    <property type="project" value="UniProtKB-UniRule"/>
</dbReference>
<dbReference type="HAMAP" id="MF_00228">
    <property type="entry name" value="Thz_kinase"/>
    <property type="match status" value="1"/>
</dbReference>
<dbReference type="CDD" id="cd01170">
    <property type="entry name" value="THZ_kinase"/>
    <property type="match status" value="1"/>
</dbReference>
<evidence type="ECO:0000256" key="10">
    <source>
        <dbReference type="ARBA" id="ARBA00022977"/>
    </source>
</evidence>
<evidence type="ECO:0000313" key="12">
    <source>
        <dbReference type="EMBL" id="ELY55839.1"/>
    </source>
</evidence>
<dbReference type="Gene3D" id="3.40.1190.20">
    <property type="match status" value="1"/>
</dbReference>
<comment type="similarity">
    <text evidence="11">Belongs to the Thz kinase family.</text>
</comment>
<dbReference type="STRING" id="1227499.C493_10188"/>
<dbReference type="GO" id="GO:0009229">
    <property type="term" value="P:thiamine diphosphate biosynthetic process"/>
    <property type="evidence" value="ECO:0007669"/>
    <property type="project" value="UniProtKB-UniRule"/>
</dbReference>
<dbReference type="InterPro" id="IPR000417">
    <property type="entry name" value="Hyethyz_kinase"/>
</dbReference>
<dbReference type="InterPro" id="IPR029056">
    <property type="entry name" value="Ribokinase-like"/>
</dbReference>
<evidence type="ECO:0000313" key="13">
    <source>
        <dbReference type="Proteomes" id="UP000011602"/>
    </source>
</evidence>
<feature type="binding site" evidence="11">
    <location>
        <position position="53"/>
    </location>
    <ligand>
        <name>substrate</name>
    </ligand>
</feature>
<feature type="binding site" evidence="11">
    <location>
        <position position="129"/>
    </location>
    <ligand>
        <name>ATP</name>
        <dbReference type="ChEBI" id="CHEBI:30616"/>
    </ligand>
</feature>
<dbReference type="EC" id="2.7.1.50" evidence="11"/>
<sequence>MSESPPTDITGDDLAESLAAIDERSPLVQHLTNEVTMNDVANLTLHWDALPVMADSPGDAGEMAAGASAILFNTGQVPAGKVEAMHEAAETAAANDIPVVLDPVGVGSTPTRESVAEELLEAVDFAVIKGNYGEISALAGVEAEVKGVESVGEYNEIEDAARSLAESTGATVVASGVADVVATGAGVVRLTAGHEMLGQVVGTGCMLGGTIAAFHGALEDATTAALHGTLAFGIAGERAAELDYNGPASYATNFHDAVAGLDAETAAALDLSERLESVESVESGE</sequence>
<dbReference type="GO" id="GO:0000287">
    <property type="term" value="F:magnesium ion binding"/>
    <property type="evidence" value="ECO:0007669"/>
    <property type="project" value="UniProtKB-UniRule"/>
</dbReference>
<dbReference type="PIRSF" id="PIRSF000513">
    <property type="entry name" value="Thz_kinase"/>
    <property type="match status" value="1"/>
</dbReference>
<evidence type="ECO:0000256" key="2">
    <source>
        <dbReference type="ARBA" id="ARBA00001946"/>
    </source>
</evidence>
<dbReference type="AlphaFoldDB" id="L9X240"/>
<evidence type="ECO:0000256" key="11">
    <source>
        <dbReference type="HAMAP-Rule" id="MF_00228"/>
    </source>
</evidence>
<keyword evidence="10 11" id="KW-0784">Thiamine biosynthesis</keyword>
<evidence type="ECO:0000256" key="1">
    <source>
        <dbReference type="ARBA" id="ARBA00001771"/>
    </source>
</evidence>
<dbReference type="GO" id="GO:0009228">
    <property type="term" value="P:thiamine biosynthetic process"/>
    <property type="evidence" value="ECO:0007669"/>
    <property type="project" value="UniProtKB-KW"/>
</dbReference>
<name>L9X240_9EURY</name>
<dbReference type="Proteomes" id="UP000011602">
    <property type="component" value="Unassembled WGS sequence"/>
</dbReference>
<evidence type="ECO:0000256" key="7">
    <source>
        <dbReference type="ARBA" id="ARBA00022777"/>
    </source>
</evidence>
<dbReference type="GO" id="GO:0005524">
    <property type="term" value="F:ATP binding"/>
    <property type="evidence" value="ECO:0007669"/>
    <property type="project" value="UniProtKB-UniRule"/>
</dbReference>
<evidence type="ECO:0000256" key="3">
    <source>
        <dbReference type="ARBA" id="ARBA00004868"/>
    </source>
</evidence>
<dbReference type="RefSeq" id="WP_007259320.1">
    <property type="nucleotide sequence ID" value="NZ_AOHZ01000047.1"/>
</dbReference>
<protein>
    <recommendedName>
        <fullName evidence="11">Hydroxyethylthiazole kinase</fullName>
        <ecNumber evidence="11">2.7.1.50</ecNumber>
    </recommendedName>
    <alternativeName>
        <fullName evidence="11">4-methyl-5-beta-hydroxyethylthiazole kinase</fullName>
        <shortName evidence="11">TH kinase</shortName>
        <shortName evidence="11">Thz kinase</shortName>
    </alternativeName>
</protein>
<reference evidence="12 13" key="1">
    <citation type="journal article" date="2014" name="PLoS Genet.">
        <title>Phylogenetically driven sequencing of extremely halophilic archaea reveals strategies for static and dynamic osmo-response.</title>
        <authorList>
            <person name="Becker E.A."/>
            <person name="Seitzer P.M."/>
            <person name="Tritt A."/>
            <person name="Larsen D."/>
            <person name="Krusor M."/>
            <person name="Yao A.I."/>
            <person name="Wu D."/>
            <person name="Madern D."/>
            <person name="Eisen J.A."/>
            <person name="Darling A.E."/>
            <person name="Facciotti M.T."/>
        </authorList>
    </citation>
    <scope>NUCLEOTIDE SEQUENCE [LARGE SCALE GENOMIC DNA]</scope>
    <source>
        <strain evidence="12 13">JCM 12255</strain>
    </source>
</reference>
<feature type="binding site" evidence="11">
    <location>
        <position position="175"/>
    </location>
    <ligand>
        <name>ATP</name>
        <dbReference type="ChEBI" id="CHEBI:30616"/>
    </ligand>
</feature>
<keyword evidence="6 11" id="KW-0547">Nucleotide-binding</keyword>
<accession>L9X240</accession>
<dbReference type="eggNOG" id="arCOG00019">
    <property type="taxonomic scope" value="Archaea"/>
</dbReference>
<keyword evidence="13" id="KW-1185">Reference proteome</keyword>
<proteinExistence type="inferred from homology"/>
<dbReference type="PRINTS" id="PR01099">
    <property type="entry name" value="HYETHTZKNASE"/>
</dbReference>
<keyword evidence="4 11" id="KW-0808">Transferase</keyword>
<comment type="function">
    <text evidence="11">Catalyzes the phosphorylation of the hydroxyl group of 4-methyl-5-beta-hydroxyethylthiazole (THZ).</text>
</comment>
<gene>
    <name evidence="11" type="primary">thiM</name>
    <name evidence="12" type="ORF">C493_10188</name>
</gene>
<feature type="binding site" evidence="11">
    <location>
        <position position="202"/>
    </location>
    <ligand>
        <name>substrate</name>
    </ligand>
</feature>
<evidence type="ECO:0000256" key="5">
    <source>
        <dbReference type="ARBA" id="ARBA00022723"/>
    </source>
</evidence>
<evidence type="ECO:0000256" key="8">
    <source>
        <dbReference type="ARBA" id="ARBA00022840"/>
    </source>
</evidence>
<keyword evidence="5 11" id="KW-0479">Metal-binding</keyword>
<dbReference type="EMBL" id="AOHZ01000047">
    <property type="protein sequence ID" value="ELY55839.1"/>
    <property type="molecule type" value="Genomic_DNA"/>
</dbReference>
<dbReference type="OrthoDB" id="214286at2157"/>
<organism evidence="12 13">
    <name type="scientific">Natronolimnohabitans innermongolicus JCM 12255</name>
    <dbReference type="NCBI Taxonomy" id="1227499"/>
    <lineage>
        <taxon>Archaea</taxon>
        <taxon>Methanobacteriati</taxon>
        <taxon>Methanobacteriota</taxon>
        <taxon>Stenosarchaea group</taxon>
        <taxon>Halobacteria</taxon>
        <taxon>Halobacteriales</taxon>
        <taxon>Natrialbaceae</taxon>
        <taxon>Natronolimnohabitans</taxon>
    </lineage>
</organism>
<evidence type="ECO:0000256" key="4">
    <source>
        <dbReference type="ARBA" id="ARBA00022679"/>
    </source>
</evidence>
<dbReference type="UniPathway" id="UPA00060">
    <property type="reaction ID" value="UER00139"/>
</dbReference>
<comment type="caution">
    <text evidence="12">The sequence shown here is derived from an EMBL/GenBank/DDBJ whole genome shotgun (WGS) entry which is preliminary data.</text>
</comment>
<keyword evidence="8 11" id="KW-0067">ATP-binding</keyword>
<evidence type="ECO:0000256" key="6">
    <source>
        <dbReference type="ARBA" id="ARBA00022741"/>
    </source>
</evidence>
<keyword evidence="7 11" id="KW-0418">Kinase</keyword>
<dbReference type="PATRIC" id="fig|1227499.3.peg.2063"/>
<comment type="cofactor">
    <cofactor evidence="2 11">
        <name>Mg(2+)</name>
        <dbReference type="ChEBI" id="CHEBI:18420"/>
    </cofactor>
</comment>
<comment type="catalytic activity">
    <reaction evidence="1 11">
        <text>5-(2-hydroxyethyl)-4-methylthiazole + ATP = 4-methyl-5-(2-phosphooxyethyl)-thiazole + ADP + H(+)</text>
        <dbReference type="Rhea" id="RHEA:24212"/>
        <dbReference type="ChEBI" id="CHEBI:15378"/>
        <dbReference type="ChEBI" id="CHEBI:17957"/>
        <dbReference type="ChEBI" id="CHEBI:30616"/>
        <dbReference type="ChEBI" id="CHEBI:58296"/>
        <dbReference type="ChEBI" id="CHEBI:456216"/>
        <dbReference type="EC" id="2.7.1.50"/>
    </reaction>
</comment>
<evidence type="ECO:0000256" key="9">
    <source>
        <dbReference type="ARBA" id="ARBA00022842"/>
    </source>
</evidence>